<dbReference type="PANTHER" id="PTHR44329">
    <property type="entry name" value="SERINE/THREONINE-PROTEIN KINASE TNNI3K-RELATED"/>
    <property type="match status" value="1"/>
</dbReference>
<dbReference type="InterPro" id="IPR051681">
    <property type="entry name" value="Ser/Thr_Kinases-Pseudokinases"/>
</dbReference>
<evidence type="ECO:0000259" key="1">
    <source>
        <dbReference type="PROSITE" id="PS50011"/>
    </source>
</evidence>
<dbReference type="AlphaFoldDB" id="A0A418AGG2"/>
<dbReference type="GO" id="GO:0004674">
    <property type="term" value="F:protein serine/threonine kinase activity"/>
    <property type="evidence" value="ECO:0007669"/>
    <property type="project" value="TreeGrafter"/>
</dbReference>
<name>A0A418AGG2_9STRA</name>
<keyword evidence="3" id="KW-1185">Reference proteome</keyword>
<dbReference type="Gene3D" id="1.10.510.10">
    <property type="entry name" value="Transferase(Phosphotransferase) domain 1"/>
    <property type="match status" value="1"/>
</dbReference>
<dbReference type="Proteomes" id="UP000285060">
    <property type="component" value="Unassembled WGS sequence"/>
</dbReference>
<evidence type="ECO:0000313" key="3">
    <source>
        <dbReference type="Proteomes" id="UP000285060"/>
    </source>
</evidence>
<dbReference type="InterPro" id="IPR011009">
    <property type="entry name" value="Kinase-like_dom_sf"/>
</dbReference>
<evidence type="ECO:0000313" key="2">
    <source>
        <dbReference type="EMBL" id="RHY18898.1"/>
    </source>
</evidence>
<dbReference type="Pfam" id="PF07714">
    <property type="entry name" value="PK_Tyr_Ser-Thr"/>
    <property type="match status" value="1"/>
</dbReference>
<dbReference type="InterPro" id="IPR000719">
    <property type="entry name" value="Prot_kinase_dom"/>
</dbReference>
<dbReference type="GO" id="GO:0005524">
    <property type="term" value="F:ATP binding"/>
    <property type="evidence" value="ECO:0007669"/>
    <property type="project" value="InterPro"/>
</dbReference>
<feature type="domain" description="Protein kinase" evidence="1">
    <location>
        <begin position="1"/>
        <end position="120"/>
    </location>
</feature>
<gene>
    <name evidence="2" type="ORF">DYB32_010313</name>
</gene>
<comment type="caution">
    <text evidence="2">The sequence shown here is derived from an EMBL/GenBank/DDBJ whole genome shotgun (WGS) entry which is preliminary data.</text>
</comment>
<dbReference type="InterPro" id="IPR001245">
    <property type="entry name" value="Ser-Thr/Tyr_kinase_cat_dom"/>
</dbReference>
<reference evidence="2 3" key="1">
    <citation type="submission" date="2018-08" db="EMBL/GenBank/DDBJ databases">
        <title>Aphanomyces genome sequencing and annotation.</title>
        <authorList>
            <person name="Minardi D."/>
            <person name="Oidtmann B."/>
            <person name="Van Der Giezen M."/>
            <person name="Studholme D.J."/>
        </authorList>
    </citation>
    <scope>NUCLEOTIDE SEQUENCE [LARGE SCALE GENOMIC DNA]</scope>
    <source>
        <strain evidence="2 3">NJM0002</strain>
    </source>
</reference>
<proteinExistence type="predicted"/>
<protein>
    <recommendedName>
        <fullName evidence="1">Protein kinase domain-containing protein</fullName>
    </recommendedName>
</protein>
<dbReference type="EMBL" id="QUSY01003062">
    <property type="protein sequence ID" value="RHY18898.1"/>
    <property type="molecule type" value="Genomic_DNA"/>
</dbReference>
<dbReference type="PANTHER" id="PTHR44329:SF214">
    <property type="entry name" value="PROTEIN KINASE DOMAIN-CONTAINING PROTEIN"/>
    <property type="match status" value="1"/>
</dbReference>
<dbReference type="VEuPathDB" id="FungiDB:H310_13357"/>
<organism evidence="2 3">
    <name type="scientific">Aphanomyces invadans</name>
    <dbReference type="NCBI Taxonomy" id="157072"/>
    <lineage>
        <taxon>Eukaryota</taxon>
        <taxon>Sar</taxon>
        <taxon>Stramenopiles</taxon>
        <taxon>Oomycota</taxon>
        <taxon>Saprolegniomycetes</taxon>
        <taxon>Saprolegniales</taxon>
        <taxon>Verrucalvaceae</taxon>
        <taxon>Aphanomyces</taxon>
    </lineage>
</organism>
<accession>A0A418AGG2</accession>
<dbReference type="PROSITE" id="PS50011">
    <property type="entry name" value="PROTEIN_KINASE_DOM"/>
    <property type="match status" value="1"/>
</dbReference>
<dbReference type="SUPFAM" id="SSF56112">
    <property type="entry name" value="Protein kinase-like (PK-like)"/>
    <property type="match status" value="1"/>
</dbReference>
<sequence length="120" mass="13394">MAPEVLQDLGYTISADIYSLGTSAAHSRKHDMVCVGMMLSEFDTHHVPYVDMVNPTNGQPLVDSAIILKVVSGQIKPTFTDDCPRWIYEMAQQCLAHDPEQRPTAMQLSFIVGNRLKDLM</sequence>